<dbReference type="AlphaFoldDB" id="A0A4Y2C6V3"/>
<feature type="compositionally biased region" description="Basic and acidic residues" evidence="1">
    <location>
        <begin position="35"/>
        <end position="50"/>
    </location>
</feature>
<comment type="caution">
    <text evidence="2">The sequence shown here is derived from an EMBL/GenBank/DDBJ whole genome shotgun (WGS) entry which is preliminary data.</text>
</comment>
<evidence type="ECO:0000313" key="3">
    <source>
        <dbReference type="Proteomes" id="UP000499080"/>
    </source>
</evidence>
<protein>
    <submittedName>
        <fullName evidence="2">Uncharacterized protein</fullName>
    </submittedName>
</protein>
<dbReference type="Proteomes" id="UP000499080">
    <property type="component" value="Unassembled WGS sequence"/>
</dbReference>
<accession>A0A4Y2C6V3</accession>
<organism evidence="2 3">
    <name type="scientific">Araneus ventricosus</name>
    <name type="common">Orbweaver spider</name>
    <name type="synonym">Epeira ventricosa</name>
    <dbReference type="NCBI Taxonomy" id="182803"/>
    <lineage>
        <taxon>Eukaryota</taxon>
        <taxon>Metazoa</taxon>
        <taxon>Ecdysozoa</taxon>
        <taxon>Arthropoda</taxon>
        <taxon>Chelicerata</taxon>
        <taxon>Arachnida</taxon>
        <taxon>Araneae</taxon>
        <taxon>Araneomorphae</taxon>
        <taxon>Entelegynae</taxon>
        <taxon>Araneoidea</taxon>
        <taxon>Araneidae</taxon>
        <taxon>Araneus</taxon>
    </lineage>
</organism>
<feature type="region of interest" description="Disordered" evidence="1">
    <location>
        <begin position="120"/>
        <end position="151"/>
    </location>
</feature>
<name>A0A4Y2C6V3_ARAVE</name>
<proteinExistence type="predicted"/>
<sequence>MGHRTEQVPQREVLIKTPPKGAGFESGALGLLFSGRDEKGATPSCDEKSASDPPAIPRNLCRTCLHPKSLRQLARGTLFGPICNPAAETASPRPAPIGAREHHLRQHPVKFSKVLKLGVNQQSSETGGSGGQLPNERIRVLQREEVNTIPR</sequence>
<evidence type="ECO:0000256" key="1">
    <source>
        <dbReference type="SAM" id="MobiDB-lite"/>
    </source>
</evidence>
<feature type="compositionally biased region" description="Basic and acidic residues" evidence="1">
    <location>
        <begin position="136"/>
        <end position="151"/>
    </location>
</feature>
<reference evidence="2 3" key="1">
    <citation type="journal article" date="2019" name="Sci. Rep.">
        <title>Orb-weaving spider Araneus ventricosus genome elucidates the spidroin gene catalogue.</title>
        <authorList>
            <person name="Kono N."/>
            <person name="Nakamura H."/>
            <person name="Ohtoshi R."/>
            <person name="Moran D.A.P."/>
            <person name="Shinohara A."/>
            <person name="Yoshida Y."/>
            <person name="Fujiwara M."/>
            <person name="Mori M."/>
            <person name="Tomita M."/>
            <person name="Arakawa K."/>
        </authorList>
    </citation>
    <scope>NUCLEOTIDE SEQUENCE [LARGE SCALE GENOMIC DNA]</scope>
</reference>
<evidence type="ECO:0000313" key="2">
    <source>
        <dbReference type="EMBL" id="GBL99054.1"/>
    </source>
</evidence>
<dbReference type="EMBL" id="BGPR01085348">
    <property type="protein sequence ID" value="GBL99054.1"/>
    <property type="molecule type" value="Genomic_DNA"/>
</dbReference>
<feature type="region of interest" description="Disordered" evidence="1">
    <location>
        <begin position="1"/>
        <end position="58"/>
    </location>
</feature>
<keyword evidence="3" id="KW-1185">Reference proteome</keyword>
<gene>
    <name evidence="2" type="ORF">AVEN_189769_1</name>
</gene>